<gene>
    <name evidence="6" type="ORF">CEP52_009373</name>
</gene>
<name>A0A428TDK2_9HYPO</name>
<proteinExistence type="inferred from homology"/>
<dbReference type="Gene3D" id="1.10.630.10">
    <property type="entry name" value="Cytochrome P450"/>
    <property type="match status" value="1"/>
</dbReference>
<dbReference type="EMBL" id="NKCK01000098">
    <property type="protein sequence ID" value="RSM00045.1"/>
    <property type="molecule type" value="Genomic_DNA"/>
</dbReference>
<organism evidence="6 7">
    <name type="scientific">Fusarium oligoseptatum</name>
    <dbReference type="NCBI Taxonomy" id="2604345"/>
    <lineage>
        <taxon>Eukaryota</taxon>
        <taxon>Fungi</taxon>
        <taxon>Dikarya</taxon>
        <taxon>Ascomycota</taxon>
        <taxon>Pezizomycotina</taxon>
        <taxon>Sordariomycetes</taxon>
        <taxon>Hypocreomycetidae</taxon>
        <taxon>Hypocreales</taxon>
        <taxon>Nectriaceae</taxon>
        <taxon>Fusarium</taxon>
        <taxon>Fusarium solani species complex</taxon>
    </lineage>
</organism>
<sequence length="235" mass="26071">MTFNAYANAEEEKNTEGTGGIISSIEWMLDYASVVGQMPIIDSFLLKNPIRLFLSQLGLIGSTTPMVAFVRQRFTERVDLATGQEKPSSRMNSLSTRRDFVSRFLEAHKKDPDFVTSERALALTVADISAGSDTTAISLQSVFYFLLENPEELERLRQIDWEEVQDLPVLSAVIKEALRIHPAAGLTIERITPPQGVKIVGKFIPGGTIIGCNAWTIHRDASIFGSDPDSFRPPR</sequence>
<dbReference type="Proteomes" id="UP000287144">
    <property type="component" value="Unassembled WGS sequence"/>
</dbReference>
<comment type="cofactor">
    <cofactor evidence="1">
        <name>heme</name>
        <dbReference type="ChEBI" id="CHEBI:30413"/>
    </cofactor>
</comment>
<evidence type="ECO:0000256" key="1">
    <source>
        <dbReference type="ARBA" id="ARBA00001971"/>
    </source>
</evidence>
<keyword evidence="4" id="KW-0479">Metal-binding</keyword>
<keyword evidence="7" id="KW-1185">Reference proteome</keyword>
<accession>A0A428TDK2</accession>
<evidence type="ECO:0000256" key="4">
    <source>
        <dbReference type="ARBA" id="ARBA00022723"/>
    </source>
</evidence>
<dbReference type="InterPro" id="IPR050121">
    <property type="entry name" value="Cytochrome_P450_monoxygenase"/>
</dbReference>
<dbReference type="InterPro" id="IPR036396">
    <property type="entry name" value="Cyt_P450_sf"/>
</dbReference>
<reference evidence="6 7" key="1">
    <citation type="submission" date="2017-06" db="EMBL/GenBank/DDBJ databases">
        <title>Comparative genomic analysis of Ambrosia Fusariam Clade fungi.</title>
        <authorList>
            <person name="Stajich J.E."/>
            <person name="Carrillo J."/>
            <person name="Kijimoto T."/>
            <person name="Eskalen A."/>
            <person name="O'Donnell K."/>
            <person name="Kasson M."/>
        </authorList>
    </citation>
    <scope>NUCLEOTIDE SEQUENCE [LARGE SCALE GENOMIC DNA]</scope>
    <source>
        <strain evidence="6 7">NRRL62579</strain>
    </source>
</reference>
<dbReference type="Pfam" id="PF00067">
    <property type="entry name" value="p450"/>
    <property type="match status" value="1"/>
</dbReference>
<comment type="caution">
    <text evidence="6">The sequence shown here is derived from an EMBL/GenBank/DDBJ whole genome shotgun (WGS) entry which is preliminary data.</text>
</comment>
<dbReference type="GO" id="GO:0004497">
    <property type="term" value="F:monooxygenase activity"/>
    <property type="evidence" value="ECO:0007669"/>
    <property type="project" value="InterPro"/>
</dbReference>
<comment type="similarity">
    <text evidence="2">Belongs to the cytochrome P450 family.</text>
</comment>
<evidence type="ECO:0000256" key="3">
    <source>
        <dbReference type="ARBA" id="ARBA00022617"/>
    </source>
</evidence>
<protein>
    <recommendedName>
        <fullName evidence="8">Pisatin demethylase</fullName>
    </recommendedName>
</protein>
<evidence type="ECO:0000313" key="7">
    <source>
        <dbReference type="Proteomes" id="UP000287144"/>
    </source>
</evidence>
<dbReference type="STRING" id="1325735.A0A428TDK2"/>
<dbReference type="InterPro" id="IPR001128">
    <property type="entry name" value="Cyt_P450"/>
</dbReference>
<evidence type="ECO:0000256" key="2">
    <source>
        <dbReference type="ARBA" id="ARBA00010617"/>
    </source>
</evidence>
<evidence type="ECO:0008006" key="8">
    <source>
        <dbReference type="Google" id="ProtNLM"/>
    </source>
</evidence>
<dbReference type="GO" id="GO:0020037">
    <property type="term" value="F:heme binding"/>
    <property type="evidence" value="ECO:0007669"/>
    <property type="project" value="InterPro"/>
</dbReference>
<evidence type="ECO:0000256" key="5">
    <source>
        <dbReference type="ARBA" id="ARBA00023004"/>
    </source>
</evidence>
<dbReference type="GO" id="GO:0005506">
    <property type="term" value="F:iron ion binding"/>
    <property type="evidence" value="ECO:0007669"/>
    <property type="project" value="InterPro"/>
</dbReference>
<dbReference type="AlphaFoldDB" id="A0A428TDK2"/>
<dbReference type="PRINTS" id="PR00385">
    <property type="entry name" value="P450"/>
</dbReference>
<dbReference type="GO" id="GO:0016705">
    <property type="term" value="F:oxidoreductase activity, acting on paired donors, with incorporation or reduction of molecular oxygen"/>
    <property type="evidence" value="ECO:0007669"/>
    <property type="project" value="InterPro"/>
</dbReference>
<dbReference type="PANTHER" id="PTHR24305">
    <property type="entry name" value="CYTOCHROME P450"/>
    <property type="match status" value="1"/>
</dbReference>
<keyword evidence="5" id="KW-0408">Iron</keyword>
<dbReference type="PANTHER" id="PTHR24305:SF232">
    <property type="entry name" value="P450, PUTATIVE (EUROFUNG)-RELATED"/>
    <property type="match status" value="1"/>
</dbReference>
<keyword evidence="3" id="KW-0349">Heme</keyword>
<evidence type="ECO:0000313" key="6">
    <source>
        <dbReference type="EMBL" id="RSM00045.1"/>
    </source>
</evidence>
<dbReference type="SUPFAM" id="SSF48264">
    <property type="entry name" value="Cytochrome P450"/>
    <property type="match status" value="1"/>
</dbReference>